<evidence type="ECO:0000256" key="1">
    <source>
        <dbReference type="SAM" id="MobiDB-lite"/>
    </source>
</evidence>
<dbReference type="AlphaFoldDB" id="A0A132NQP3"/>
<reference evidence="2 3" key="1">
    <citation type="journal article" date="2015" name="Mol. Biochem. Parasitol.">
        <title>Identification of polymorphic genes for use in assemblage B genotyping assays through comparative genomics of multiple assemblage B Giardia duodenalis isolates.</title>
        <authorList>
            <person name="Wielinga C."/>
            <person name="Thompson R.C."/>
            <person name="Monis P."/>
            <person name="Ryan U."/>
        </authorList>
    </citation>
    <scope>NUCLEOTIDE SEQUENCE [LARGE SCALE GENOMIC DNA]</scope>
    <source>
        <strain evidence="2 3">BAH15c1</strain>
    </source>
</reference>
<dbReference type="Proteomes" id="UP000070089">
    <property type="component" value="Unassembled WGS sequence"/>
</dbReference>
<dbReference type="VEuPathDB" id="GiardiaDB:QR46_3648"/>
<proteinExistence type="predicted"/>
<accession>A0A132NQP3</accession>
<sequence length="271" mass="30085">MTIHYAPESMRLSTSVLDIREYLPPARVYAPVGRNMSITTEAQSKHKCEAPRQAPWYMGKDGRVVEEDLLCFLKSTVRIKGETNLPTANLGTSPEHKGAFDDTDSAEPSYPTSTLNEFHRKITNDKRVSIQASAPRRRVYSAHPRSSMITCTISRPCTLSATSRTKLRSTATISPIEGETSFSEFLVPHSSSNHDKYAIEKSAHIISKQRAETVCSALNLTATNLPRRSNIDLIKSKTAASELLTTVLTNSLTFSNEARRRRSPRSATNKS</sequence>
<name>A0A132NQP3_GIAIN</name>
<comment type="caution">
    <text evidence="2">The sequence shown here is derived from an EMBL/GenBank/DDBJ whole genome shotgun (WGS) entry which is preliminary data.</text>
</comment>
<evidence type="ECO:0000313" key="3">
    <source>
        <dbReference type="Proteomes" id="UP000070089"/>
    </source>
</evidence>
<protein>
    <submittedName>
        <fullName evidence="2">Uncharacterized protein</fullName>
    </submittedName>
</protein>
<feature type="region of interest" description="Disordered" evidence="1">
    <location>
        <begin position="85"/>
        <end position="113"/>
    </location>
</feature>
<organism evidence="2 3">
    <name type="scientific">Giardia duodenalis assemblage B</name>
    <dbReference type="NCBI Taxonomy" id="1394984"/>
    <lineage>
        <taxon>Eukaryota</taxon>
        <taxon>Metamonada</taxon>
        <taxon>Diplomonadida</taxon>
        <taxon>Hexamitidae</taxon>
        <taxon>Giardiinae</taxon>
        <taxon>Giardia</taxon>
    </lineage>
</organism>
<dbReference type="EMBL" id="JXTI01000120">
    <property type="protein sequence ID" value="KWX12394.1"/>
    <property type="molecule type" value="Genomic_DNA"/>
</dbReference>
<evidence type="ECO:0000313" key="2">
    <source>
        <dbReference type="EMBL" id="KWX12394.1"/>
    </source>
</evidence>
<dbReference type="OrthoDB" id="10254970at2759"/>
<gene>
    <name evidence="2" type="ORF">QR46_3648</name>
</gene>